<dbReference type="RefSeq" id="WP_189152190.1">
    <property type="nucleotide sequence ID" value="NZ_BAABER010000075.1"/>
</dbReference>
<evidence type="ECO:0000313" key="2">
    <source>
        <dbReference type="EMBL" id="GGJ70116.1"/>
    </source>
</evidence>
<comment type="caution">
    <text evidence="2">The sequence shown here is derived from an EMBL/GenBank/DDBJ whole genome shotgun (WGS) entry which is preliminary data.</text>
</comment>
<evidence type="ECO:0000256" key="1">
    <source>
        <dbReference type="SAM" id="Phobius"/>
    </source>
</evidence>
<dbReference type="Proteomes" id="UP000625682">
    <property type="component" value="Unassembled WGS sequence"/>
</dbReference>
<gene>
    <name evidence="2" type="ORF">GCM10012282_78700</name>
</gene>
<reference evidence="2" key="1">
    <citation type="journal article" date="2014" name="Int. J. Syst. Evol. Microbiol.">
        <title>Complete genome sequence of Corynebacterium casei LMG S-19264T (=DSM 44701T), isolated from a smear-ripened cheese.</title>
        <authorList>
            <consortium name="US DOE Joint Genome Institute (JGI-PGF)"/>
            <person name="Walter F."/>
            <person name="Albersmeier A."/>
            <person name="Kalinowski J."/>
            <person name="Ruckert C."/>
        </authorList>
    </citation>
    <scope>NUCLEOTIDE SEQUENCE</scope>
    <source>
        <strain evidence="2">CGMCC 4.7272</strain>
    </source>
</reference>
<organism evidence="2 3">
    <name type="scientific">Streptomyces lacrimifluminis</name>
    <dbReference type="NCBI Taxonomy" id="1500077"/>
    <lineage>
        <taxon>Bacteria</taxon>
        <taxon>Bacillati</taxon>
        <taxon>Actinomycetota</taxon>
        <taxon>Actinomycetes</taxon>
        <taxon>Kitasatosporales</taxon>
        <taxon>Streptomycetaceae</taxon>
        <taxon>Streptomyces</taxon>
    </lineage>
</organism>
<proteinExistence type="predicted"/>
<keyword evidence="3" id="KW-1185">Reference proteome</keyword>
<dbReference type="EMBL" id="BMMU01000058">
    <property type="protein sequence ID" value="GGJ70116.1"/>
    <property type="molecule type" value="Genomic_DNA"/>
</dbReference>
<reference evidence="2" key="2">
    <citation type="submission" date="2020-09" db="EMBL/GenBank/DDBJ databases">
        <authorList>
            <person name="Sun Q."/>
            <person name="Zhou Y."/>
        </authorList>
    </citation>
    <scope>NUCLEOTIDE SEQUENCE</scope>
    <source>
        <strain evidence="2">CGMCC 4.7272</strain>
    </source>
</reference>
<name>A0A917PC06_9ACTN</name>
<accession>A0A917PC06</accession>
<keyword evidence="1" id="KW-0472">Membrane</keyword>
<dbReference type="AlphaFoldDB" id="A0A917PC06"/>
<feature type="transmembrane region" description="Helical" evidence="1">
    <location>
        <begin position="23"/>
        <end position="44"/>
    </location>
</feature>
<keyword evidence="1" id="KW-0812">Transmembrane</keyword>
<sequence length="53" mass="5773">MLTTISTIILTHADITRDWLPAVALALKLGAAGISFAVAVHRAVSYRRGLQRR</sequence>
<protein>
    <submittedName>
        <fullName evidence="2">Uncharacterized protein</fullName>
    </submittedName>
</protein>
<keyword evidence="1" id="KW-1133">Transmembrane helix</keyword>
<evidence type="ECO:0000313" key="3">
    <source>
        <dbReference type="Proteomes" id="UP000625682"/>
    </source>
</evidence>